<dbReference type="Gene3D" id="2.40.128.20">
    <property type="match status" value="1"/>
</dbReference>
<feature type="compositionally biased region" description="Polar residues" evidence="1">
    <location>
        <begin position="109"/>
        <end position="122"/>
    </location>
</feature>
<dbReference type="VEuPathDB" id="VectorBase:AMIN003026"/>
<proteinExistence type="predicted"/>
<protein>
    <recommendedName>
        <fullName evidence="5">Lipocalin/cytosolic fatty-acid binding domain-containing protein</fullName>
    </recommendedName>
</protein>
<dbReference type="InterPro" id="IPR012674">
    <property type="entry name" value="Calycin"/>
</dbReference>
<dbReference type="AlphaFoldDB" id="A0A182VY76"/>
<evidence type="ECO:0000313" key="4">
    <source>
        <dbReference type="Proteomes" id="UP000075920"/>
    </source>
</evidence>
<dbReference type="Proteomes" id="UP000075920">
    <property type="component" value="Unassembled WGS sequence"/>
</dbReference>
<evidence type="ECO:0000313" key="3">
    <source>
        <dbReference type="EnsemblMetazoa" id="AMIN003026-PA"/>
    </source>
</evidence>
<evidence type="ECO:0008006" key="5">
    <source>
        <dbReference type="Google" id="ProtNLM"/>
    </source>
</evidence>
<keyword evidence="2" id="KW-0732">Signal</keyword>
<feature type="chain" id="PRO_5008140417" description="Lipocalin/cytosolic fatty-acid binding domain-containing protein" evidence="2">
    <location>
        <begin position="29"/>
        <end position="305"/>
    </location>
</feature>
<name>A0A182VY76_9DIPT</name>
<reference evidence="3" key="2">
    <citation type="submission" date="2020-05" db="UniProtKB">
        <authorList>
            <consortium name="EnsemblMetazoa"/>
        </authorList>
    </citation>
    <scope>IDENTIFICATION</scope>
    <source>
        <strain evidence="3">MINIMUS1</strain>
    </source>
</reference>
<evidence type="ECO:0000256" key="2">
    <source>
        <dbReference type="SAM" id="SignalP"/>
    </source>
</evidence>
<feature type="region of interest" description="Disordered" evidence="1">
    <location>
        <begin position="109"/>
        <end position="160"/>
    </location>
</feature>
<accession>A0A182VY76</accession>
<feature type="signal peptide" evidence="2">
    <location>
        <begin position="1"/>
        <end position="28"/>
    </location>
</feature>
<dbReference type="EnsemblMetazoa" id="AMIN003026-RA">
    <property type="protein sequence ID" value="AMIN003026-PA"/>
    <property type="gene ID" value="AMIN003026"/>
</dbReference>
<organism evidence="3 4">
    <name type="scientific">Anopheles minimus</name>
    <dbReference type="NCBI Taxonomy" id="112268"/>
    <lineage>
        <taxon>Eukaryota</taxon>
        <taxon>Metazoa</taxon>
        <taxon>Ecdysozoa</taxon>
        <taxon>Arthropoda</taxon>
        <taxon>Hexapoda</taxon>
        <taxon>Insecta</taxon>
        <taxon>Pterygota</taxon>
        <taxon>Neoptera</taxon>
        <taxon>Endopterygota</taxon>
        <taxon>Diptera</taxon>
        <taxon>Nematocera</taxon>
        <taxon>Culicoidea</taxon>
        <taxon>Culicidae</taxon>
        <taxon>Anophelinae</taxon>
        <taxon>Anopheles</taxon>
    </lineage>
</organism>
<feature type="compositionally biased region" description="Low complexity" evidence="1">
    <location>
        <begin position="144"/>
        <end position="160"/>
    </location>
</feature>
<sequence>MFRLRSCGKSSLPMLLLVMMLLVSTGNAANVYPSSSGENRSNAPSQHCTDFNPQHGLDIEQIMGIWYGNEVITHDGHEDGEMVYRTCVVIHLADVTNATTLMYDQSSQVYSGRSNPANNDRFGTSYGYGSNGGRSAGSSMYDPQNQQNRRQGQGGQQYYQQEPRTMRKLRLIWDESEHTLEYTLRYNTSKPGFWISAAPQSGSMVQLQYVQFTGTVQVLKAINNQLVLNFCQSLPGGQLFTVVLSRMPMGLGPEDIQSIRNLLRRRGLSTNSVRKVCQNGAFRSDVSVIALAAMAIVTALVKRLH</sequence>
<evidence type="ECO:0000256" key="1">
    <source>
        <dbReference type="SAM" id="MobiDB-lite"/>
    </source>
</evidence>
<reference evidence="4" key="1">
    <citation type="submission" date="2013-03" db="EMBL/GenBank/DDBJ databases">
        <title>The Genome Sequence of Anopheles minimus MINIMUS1.</title>
        <authorList>
            <consortium name="The Broad Institute Genomics Platform"/>
            <person name="Neafsey D.E."/>
            <person name="Walton C."/>
            <person name="Walker B."/>
            <person name="Young S.K."/>
            <person name="Zeng Q."/>
            <person name="Gargeya S."/>
            <person name="Fitzgerald M."/>
            <person name="Haas B."/>
            <person name="Abouelleil A."/>
            <person name="Allen A.W."/>
            <person name="Alvarado L."/>
            <person name="Arachchi H.M."/>
            <person name="Berlin A.M."/>
            <person name="Chapman S.B."/>
            <person name="Gainer-Dewar J."/>
            <person name="Goldberg J."/>
            <person name="Griggs A."/>
            <person name="Gujja S."/>
            <person name="Hansen M."/>
            <person name="Howarth C."/>
            <person name="Imamovic A."/>
            <person name="Ireland A."/>
            <person name="Larimer J."/>
            <person name="McCowan C."/>
            <person name="Murphy C."/>
            <person name="Pearson M."/>
            <person name="Poon T.W."/>
            <person name="Priest M."/>
            <person name="Roberts A."/>
            <person name="Saif S."/>
            <person name="Shea T."/>
            <person name="Sisk P."/>
            <person name="Sykes S."/>
            <person name="Wortman J."/>
            <person name="Nusbaum C."/>
            <person name="Birren B."/>
        </authorList>
    </citation>
    <scope>NUCLEOTIDE SEQUENCE [LARGE SCALE GENOMIC DNA]</scope>
    <source>
        <strain evidence="4">MINIMUS1</strain>
    </source>
</reference>
<keyword evidence="4" id="KW-1185">Reference proteome</keyword>